<reference evidence="2" key="1">
    <citation type="journal article" date="2013" name="New Phytol.">
        <title>Comparative genomic and transcriptomic analyses reveal the hemibiotrophic stage shift of Colletotrichum fungi.</title>
        <authorList>
            <person name="Gan P."/>
            <person name="Ikeda K."/>
            <person name="Irieda H."/>
            <person name="Narusaka M."/>
            <person name="O'Connell R.J."/>
            <person name="Narusaka Y."/>
            <person name="Takano Y."/>
            <person name="Kubo Y."/>
            <person name="Shirasu K."/>
        </authorList>
    </citation>
    <scope>NUCLEOTIDE SEQUENCE [LARGE SCALE GENOMIC DNA]</scope>
    <source>
        <strain evidence="2">104-T / ATCC 96160 / CBS 514.97 / LARS 414 / MAFF 240422</strain>
    </source>
</reference>
<keyword evidence="1" id="KW-0503">Monooxygenase</keyword>
<accession>N4V4U5</accession>
<dbReference type="InterPro" id="IPR050982">
    <property type="entry name" value="Auxin_biosynth/cation_transpt"/>
</dbReference>
<gene>
    <name evidence="1" type="primary">YUC3</name>
    <name evidence="1" type="ORF">Cob_v007553</name>
</gene>
<dbReference type="Pfam" id="PF00743">
    <property type="entry name" value="FMO-like"/>
    <property type="match status" value="1"/>
</dbReference>
<evidence type="ECO:0000313" key="2">
    <source>
        <dbReference type="Proteomes" id="UP000014480"/>
    </source>
</evidence>
<dbReference type="Proteomes" id="UP000014480">
    <property type="component" value="Unassembled WGS sequence"/>
</dbReference>
<comment type="caution">
    <text evidence="1">The sequence shown here is derived from an EMBL/GenBank/DDBJ whole genome shotgun (WGS) entry which is preliminary data.</text>
</comment>
<dbReference type="GO" id="GO:0050661">
    <property type="term" value="F:NADP binding"/>
    <property type="evidence" value="ECO:0007669"/>
    <property type="project" value="InterPro"/>
</dbReference>
<proteinExistence type="predicted"/>
<dbReference type="GO" id="GO:0004499">
    <property type="term" value="F:N,N-dimethylaniline monooxygenase activity"/>
    <property type="evidence" value="ECO:0007669"/>
    <property type="project" value="InterPro"/>
</dbReference>
<dbReference type="PANTHER" id="PTHR43539:SF68">
    <property type="entry name" value="FLAVIN-BINDING MONOOXYGENASE-LIKE PROTEIN (AFU_ORTHOLOGUE AFUA_4G09220)"/>
    <property type="match status" value="1"/>
</dbReference>
<keyword evidence="1" id="KW-0560">Oxidoreductase</keyword>
<keyword evidence="2" id="KW-1185">Reference proteome</keyword>
<dbReference type="eggNOG" id="KOG1399">
    <property type="taxonomic scope" value="Eukaryota"/>
</dbReference>
<dbReference type="SUPFAM" id="SSF54427">
    <property type="entry name" value="NTF2-like"/>
    <property type="match status" value="1"/>
</dbReference>
<dbReference type="InterPro" id="IPR036188">
    <property type="entry name" value="FAD/NAD-bd_sf"/>
</dbReference>
<dbReference type="HOGENOM" id="CLU_015676_1_0_1"/>
<dbReference type="SUPFAM" id="SSF51905">
    <property type="entry name" value="FAD/NAD(P)-binding domain"/>
    <property type="match status" value="2"/>
</dbReference>
<sequence>MTTLTKQRTRTRVRDLASWIPTVPPLEDEASFDAARHASAFLGAFSSAVSGRDWTAFADLFAEQCWWRDSLTLTFDKRTIHGRAEISAAWASLSETRKPARFTAEKTRALDMEAALVRLHPGLAVLEVPFAFETEAPGSRCVGQAKLVPVEDEGWKIWILTTAVVELRDRPFGPLPRAAAAAADGVVGREQRGRATAQGLPGFGAGVVLDAVVVGGSCNGIASAMQLDMAGADVAVFDRETRAGGNWTTRRYDSVTLHHPKFMISLPGFPVPDEFPEYLPGRDLTRYYSMAVEELKLPFFGGVEVVANVWEEDAGVWDVLVRDVRTREEERFKARNVLITTGYIASPDNAVAPVLKDREVFGGPVLHTADIRGTEMYRGKDVVIVGSGNSGHDIAAQLVADPEVGKVTILQRSPSALMDMDKVLALIAARYMGQMSVDTADFMENTMPMGIMRNMAVAGLGAIMEAAKERCDAFEEKGYLVDRHPDLLMRQFEERGRNFYVDQPGTFDLVFADKIKIARGEARSFVEEGLVVVDLATGEERVEKAGGVIFATGYEVVDLPKKYAESGFLDKESASKLENVSLMGVDEEGECPGLLTFSGHPHLYFAGFGIFTCRWTSRYAAVQVLADVEGQFPERVKLLDEEELEKSGLSTDLVEGTKAEMKWIVGVKD</sequence>
<dbReference type="InterPro" id="IPR032710">
    <property type="entry name" value="NTF2-like_dom_sf"/>
</dbReference>
<dbReference type="Gene3D" id="3.10.450.50">
    <property type="match status" value="1"/>
</dbReference>
<dbReference type="Gene3D" id="3.50.50.60">
    <property type="entry name" value="FAD/NAD(P)-binding domain"/>
    <property type="match status" value="1"/>
</dbReference>
<dbReference type="EMBL" id="AMCV02000020">
    <property type="protein sequence ID" value="TDZ19258.1"/>
    <property type="molecule type" value="Genomic_DNA"/>
</dbReference>
<dbReference type="AlphaFoldDB" id="N4V4U5"/>
<dbReference type="PANTHER" id="PTHR43539">
    <property type="entry name" value="FLAVIN-BINDING MONOOXYGENASE-LIKE PROTEIN (AFU_ORTHOLOGUE AFUA_4G09220)"/>
    <property type="match status" value="1"/>
</dbReference>
<dbReference type="GO" id="GO:0050660">
    <property type="term" value="F:flavin adenine dinucleotide binding"/>
    <property type="evidence" value="ECO:0007669"/>
    <property type="project" value="InterPro"/>
</dbReference>
<dbReference type="InterPro" id="IPR020946">
    <property type="entry name" value="Flavin_mOase-like"/>
</dbReference>
<protein>
    <submittedName>
        <fullName evidence="1">Indole-3-pyruvate monooxygenase YUCCA3</fullName>
    </submittedName>
</protein>
<dbReference type="OrthoDB" id="74360at2759"/>
<organism evidence="1 2">
    <name type="scientific">Colletotrichum orbiculare (strain 104-T / ATCC 96160 / CBS 514.97 / LARS 414 / MAFF 240422)</name>
    <name type="common">Cucumber anthracnose fungus</name>
    <name type="synonym">Colletotrichum lagenarium</name>
    <dbReference type="NCBI Taxonomy" id="1213857"/>
    <lineage>
        <taxon>Eukaryota</taxon>
        <taxon>Fungi</taxon>
        <taxon>Dikarya</taxon>
        <taxon>Ascomycota</taxon>
        <taxon>Pezizomycotina</taxon>
        <taxon>Sordariomycetes</taxon>
        <taxon>Hypocreomycetidae</taxon>
        <taxon>Glomerellales</taxon>
        <taxon>Glomerellaceae</taxon>
        <taxon>Colletotrichum</taxon>
        <taxon>Colletotrichum orbiculare species complex</taxon>
    </lineage>
</organism>
<name>N4V4U5_COLOR</name>
<reference evidence="2" key="2">
    <citation type="journal article" date="2019" name="Mol. Plant Microbe Interact.">
        <title>Genome sequence resources for four phytopathogenic fungi from the Colletotrichum orbiculare species complex.</title>
        <authorList>
            <person name="Gan P."/>
            <person name="Tsushima A."/>
            <person name="Narusaka M."/>
            <person name="Narusaka Y."/>
            <person name="Takano Y."/>
            <person name="Kubo Y."/>
            <person name="Shirasu K."/>
        </authorList>
    </citation>
    <scope>GENOME REANNOTATION</scope>
    <source>
        <strain evidence="2">104-T / ATCC 96160 / CBS 514.97 / LARS 414 / MAFF 240422</strain>
    </source>
</reference>
<evidence type="ECO:0000313" key="1">
    <source>
        <dbReference type="EMBL" id="TDZ19258.1"/>
    </source>
</evidence>